<proteinExistence type="predicted"/>
<protein>
    <submittedName>
        <fullName evidence="1">Uncharacterized protein</fullName>
    </submittedName>
</protein>
<gene>
    <name evidence="1" type="ORF">FHL02_03850</name>
</gene>
<name>A0A5P0ZGG8_9LACO</name>
<accession>A0A5P0ZGG8</accession>
<reference evidence="1 2" key="1">
    <citation type="journal article" date="2019" name="Syst. Appl. Microbiol.">
        <title>Polyphasic characterization of two novel Lactobacillus spp. isolated from blown salami packages: Description of Lactobacillus halodurans sp. nov. and Lactobacillus salsicarnum sp. nov.</title>
        <authorList>
            <person name="Schuster J.A."/>
            <person name="Klingl A."/>
            <person name="Vogel R.F."/>
            <person name="Ehrmann M.A."/>
        </authorList>
    </citation>
    <scope>NUCLEOTIDE SEQUENCE [LARGE SCALE GENOMIC DNA]</scope>
    <source>
        <strain evidence="1 2">TMW 1.2118</strain>
    </source>
</reference>
<dbReference type="Proteomes" id="UP000380386">
    <property type="component" value="Unassembled WGS sequence"/>
</dbReference>
<dbReference type="EMBL" id="VDFM01000003">
    <property type="protein sequence ID" value="MQS52150.1"/>
    <property type="molecule type" value="Genomic_DNA"/>
</dbReference>
<evidence type="ECO:0000313" key="1">
    <source>
        <dbReference type="EMBL" id="MQS52150.1"/>
    </source>
</evidence>
<dbReference type="AlphaFoldDB" id="A0A5P0ZGG8"/>
<dbReference type="RefSeq" id="WP_153382525.1">
    <property type="nucleotide sequence ID" value="NZ_VDFM01000003.1"/>
</dbReference>
<evidence type="ECO:0000313" key="2">
    <source>
        <dbReference type="Proteomes" id="UP000380386"/>
    </source>
</evidence>
<organism evidence="1 2">
    <name type="scientific">Companilactobacillus mishanensis</name>
    <dbReference type="NCBI Taxonomy" id="2486008"/>
    <lineage>
        <taxon>Bacteria</taxon>
        <taxon>Bacillati</taxon>
        <taxon>Bacillota</taxon>
        <taxon>Bacilli</taxon>
        <taxon>Lactobacillales</taxon>
        <taxon>Lactobacillaceae</taxon>
        <taxon>Companilactobacillus</taxon>
    </lineage>
</organism>
<comment type="caution">
    <text evidence="1">The sequence shown here is derived from an EMBL/GenBank/DDBJ whole genome shotgun (WGS) entry which is preliminary data.</text>
</comment>
<sequence>MIRLVHKMEERYGSLANTPENSMSLKQARQWVNNLPKEQSHEAAVYGIFDYREAQRLLDGGIPKAHIARKTHVSLKFLNGEIKGKRLNDELWNERKASYYWQQRLMMERELR</sequence>